<protein>
    <submittedName>
        <fullName evidence="2">VOC family protein</fullName>
    </submittedName>
</protein>
<dbReference type="Pfam" id="PF00903">
    <property type="entry name" value="Glyoxalase"/>
    <property type="match status" value="1"/>
</dbReference>
<name>A0ABS8XLM3_9BURK</name>
<dbReference type="SUPFAM" id="SSF54593">
    <property type="entry name" value="Glyoxalase/Bleomycin resistance protein/Dihydroxybiphenyl dioxygenase"/>
    <property type="match status" value="1"/>
</dbReference>
<evidence type="ECO:0000259" key="1">
    <source>
        <dbReference type="PROSITE" id="PS51819"/>
    </source>
</evidence>
<keyword evidence="3" id="KW-1185">Reference proteome</keyword>
<dbReference type="InterPro" id="IPR037523">
    <property type="entry name" value="VOC_core"/>
</dbReference>
<reference evidence="2 3" key="1">
    <citation type="submission" date="2021-12" db="EMBL/GenBank/DDBJ databases">
        <title>Genome seq of P8.</title>
        <authorList>
            <person name="Seo T."/>
        </authorList>
    </citation>
    <scope>NUCLEOTIDE SEQUENCE [LARGE SCALE GENOMIC DNA]</scope>
    <source>
        <strain evidence="2 3">P8</strain>
    </source>
</reference>
<accession>A0ABS8XLM3</accession>
<dbReference type="Gene3D" id="3.10.180.10">
    <property type="entry name" value="2,3-Dihydroxybiphenyl 1,2-Dioxygenase, domain 1"/>
    <property type="match status" value="1"/>
</dbReference>
<evidence type="ECO:0000313" key="3">
    <source>
        <dbReference type="Proteomes" id="UP001200741"/>
    </source>
</evidence>
<feature type="domain" description="VOC" evidence="1">
    <location>
        <begin position="4"/>
        <end position="121"/>
    </location>
</feature>
<proteinExistence type="predicted"/>
<dbReference type="InterPro" id="IPR029068">
    <property type="entry name" value="Glyas_Bleomycin-R_OHBP_Dase"/>
</dbReference>
<dbReference type="Proteomes" id="UP001200741">
    <property type="component" value="Unassembled WGS sequence"/>
</dbReference>
<dbReference type="PANTHER" id="PTHR36437">
    <property type="entry name" value="GLYOXALASE/BLEOMYCIN RESISTANCE PROTEIN/DIOXYGENASE"/>
    <property type="match status" value="1"/>
</dbReference>
<dbReference type="RefSeq" id="WP_233370412.1">
    <property type="nucleotide sequence ID" value="NZ_JAJTWU010000002.1"/>
</dbReference>
<organism evidence="2 3">
    <name type="scientific">Pelomonas cellulosilytica</name>
    <dbReference type="NCBI Taxonomy" id="2906762"/>
    <lineage>
        <taxon>Bacteria</taxon>
        <taxon>Pseudomonadati</taxon>
        <taxon>Pseudomonadota</taxon>
        <taxon>Betaproteobacteria</taxon>
        <taxon>Burkholderiales</taxon>
        <taxon>Sphaerotilaceae</taxon>
        <taxon>Roseateles</taxon>
    </lineage>
</organism>
<dbReference type="InterPro" id="IPR004360">
    <property type="entry name" value="Glyas_Fos-R_dOase_dom"/>
</dbReference>
<dbReference type="PROSITE" id="PS51819">
    <property type="entry name" value="VOC"/>
    <property type="match status" value="1"/>
</dbReference>
<sequence length="121" mass="13384">MITHVKFVGIPVADPARALAFYRDQLGFAVATDQPMGPGKRWIELRIAHSATRVVLFTPEGHEDRIGTFFNGSIACDDVEATYRQLQQRGVEFVEPPTAQPWGTFAKFKDSEGNVFVLSSG</sequence>
<gene>
    <name evidence="2" type="ORF">LXT13_04455</name>
</gene>
<dbReference type="EMBL" id="JAJTWU010000002">
    <property type="protein sequence ID" value="MCE4553697.1"/>
    <property type="molecule type" value="Genomic_DNA"/>
</dbReference>
<evidence type="ECO:0000313" key="2">
    <source>
        <dbReference type="EMBL" id="MCE4553697.1"/>
    </source>
</evidence>
<dbReference type="PANTHER" id="PTHR36437:SF2">
    <property type="entry name" value="GLYOXALASE_BLEOMYCIN RESISTANCE PROTEIN_DIOXYGENASE"/>
    <property type="match status" value="1"/>
</dbReference>
<comment type="caution">
    <text evidence="2">The sequence shown here is derived from an EMBL/GenBank/DDBJ whole genome shotgun (WGS) entry which is preliminary data.</text>
</comment>